<evidence type="ECO:0000259" key="3">
    <source>
        <dbReference type="Pfam" id="PF01551"/>
    </source>
</evidence>
<dbReference type="InterPro" id="IPR045974">
    <property type="entry name" value="DUF5930"/>
</dbReference>
<comment type="caution">
    <text evidence="5">The sequence shown here is derived from an EMBL/GenBank/DDBJ whole genome shotgun (WGS) entry which is preliminary data.</text>
</comment>
<keyword evidence="1" id="KW-0175">Coiled coil</keyword>
<feature type="coiled-coil region" evidence="1">
    <location>
        <begin position="181"/>
        <end position="215"/>
    </location>
</feature>
<keyword evidence="2" id="KW-1133">Transmembrane helix</keyword>
<dbReference type="CDD" id="cd12797">
    <property type="entry name" value="M23_peptidase"/>
    <property type="match status" value="1"/>
</dbReference>
<accession>A0ABW4RB55</accession>
<dbReference type="RefSeq" id="WP_379144870.1">
    <property type="nucleotide sequence ID" value="NZ_JBHUEN010000050.1"/>
</dbReference>
<feature type="domain" description="M23ase beta-sheet core" evidence="3">
    <location>
        <begin position="332"/>
        <end position="427"/>
    </location>
</feature>
<dbReference type="Proteomes" id="UP001597213">
    <property type="component" value="Unassembled WGS sequence"/>
</dbReference>
<reference evidence="6" key="1">
    <citation type="journal article" date="2019" name="Int. J. Syst. Evol. Microbiol.">
        <title>The Global Catalogue of Microorganisms (GCM) 10K type strain sequencing project: providing services to taxonomists for standard genome sequencing and annotation.</title>
        <authorList>
            <consortium name="The Broad Institute Genomics Platform"/>
            <consortium name="The Broad Institute Genome Sequencing Center for Infectious Disease"/>
            <person name="Wu L."/>
            <person name="Ma J."/>
        </authorList>
    </citation>
    <scope>NUCLEOTIDE SEQUENCE [LARGE SCALE GENOMIC DNA]</scope>
    <source>
        <strain evidence="6">CCUG 56029</strain>
    </source>
</reference>
<sequence length="436" mass="47373">MPRSISDRLNAMLEGWLPEKRLFLRSDDQTRFIRLRPTTQALALGGTAIIFGWSVVATSILLTDTIAAGSSRDQAARSQAALEERLDALQSERDSRAAEAAAAQERFNVALNQVSDMQSQLLSSEERRRELETGMGVVQDTLREALKSRDKAEVDLAHLTGTDAPDMLTDKGRSEEFSVALDILSEELKTAAKERAEAEKAAAAARQAAATAKVERDQVIERQDQILTQLEDAVTMSTGPMDKVFRNVGMDPEKVLKTIRSGYSGTGGPLTPLSYSTSGNAAITEGETRANEIIVSLDKINSYRIAASKLPLSMPVKTAFRYTSPYGSRWGRMHKGVDMAGPSGSPIYSTADGVVYFAGWQSGFGQVVKIRHELGTETVYAHMSKIRAKVGQKVSRGDQVGDMGSTGRSTGSHLHYEVRVNGQAVNPMSFIKAAQN</sequence>
<dbReference type="InterPro" id="IPR050570">
    <property type="entry name" value="Cell_wall_metabolism_enzyme"/>
</dbReference>
<organism evidence="5 6">
    <name type="scientific">Paracoccus pacificus</name>
    <dbReference type="NCBI Taxonomy" id="1463598"/>
    <lineage>
        <taxon>Bacteria</taxon>
        <taxon>Pseudomonadati</taxon>
        <taxon>Pseudomonadota</taxon>
        <taxon>Alphaproteobacteria</taxon>
        <taxon>Rhodobacterales</taxon>
        <taxon>Paracoccaceae</taxon>
        <taxon>Paracoccus</taxon>
    </lineage>
</organism>
<protein>
    <submittedName>
        <fullName evidence="5">DUF5930 domain-containing protein</fullName>
    </submittedName>
</protein>
<keyword evidence="2" id="KW-0812">Transmembrane</keyword>
<dbReference type="Pfam" id="PF01551">
    <property type="entry name" value="Peptidase_M23"/>
    <property type="match status" value="1"/>
</dbReference>
<dbReference type="InterPro" id="IPR011055">
    <property type="entry name" value="Dup_hybrid_motif"/>
</dbReference>
<dbReference type="SUPFAM" id="SSF51261">
    <property type="entry name" value="Duplicated hybrid motif"/>
    <property type="match status" value="1"/>
</dbReference>
<evidence type="ECO:0000259" key="4">
    <source>
        <dbReference type="Pfam" id="PF19353"/>
    </source>
</evidence>
<proteinExistence type="predicted"/>
<dbReference type="PANTHER" id="PTHR21666">
    <property type="entry name" value="PEPTIDASE-RELATED"/>
    <property type="match status" value="1"/>
</dbReference>
<keyword evidence="6" id="KW-1185">Reference proteome</keyword>
<gene>
    <name evidence="5" type="ORF">ACFSCT_17260</name>
</gene>
<dbReference type="PANTHER" id="PTHR21666:SF270">
    <property type="entry name" value="MUREIN HYDROLASE ACTIVATOR ENVC"/>
    <property type="match status" value="1"/>
</dbReference>
<name>A0ABW4RB55_9RHOB</name>
<evidence type="ECO:0000313" key="5">
    <source>
        <dbReference type="EMBL" id="MFD1883461.1"/>
    </source>
</evidence>
<dbReference type="InterPro" id="IPR016047">
    <property type="entry name" value="M23ase_b-sheet_dom"/>
</dbReference>
<evidence type="ECO:0000256" key="2">
    <source>
        <dbReference type="SAM" id="Phobius"/>
    </source>
</evidence>
<keyword evidence="2" id="KW-0472">Membrane</keyword>
<feature type="coiled-coil region" evidence="1">
    <location>
        <begin position="72"/>
        <end position="106"/>
    </location>
</feature>
<evidence type="ECO:0000313" key="6">
    <source>
        <dbReference type="Proteomes" id="UP001597213"/>
    </source>
</evidence>
<dbReference type="EMBL" id="JBHUEN010000050">
    <property type="protein sequence ID" value="MFD1883461.1"/>
    <property type="molecule type" value="Genomic_DNA"/>
</dbReference>
<feature type="domain" description="DUF5930" evidence="4">
    <location>
        <begin position="1"/>
        <end position="321"/>
    </location>
</feature>
<dbReference type="Pfam" id="PF19353">
    <property type="entry name" value="DUF5930"/>
    <property type="match status" value="1"/>
</dbReference>
<evidence type="ECO:0000256" key="1">
    <source>
        <dbReference type="SAM" id="Coils"/>
    </source>
</evidence>
<feature type="transmembrane region" description="Helical" evidence="2">
    <location>
        <begin position="41"/>
        <end position="62"/>
    </location>
</feature>
<dbReference type="Gene3D" id="2.70.70.10">
    <property type="entry name" value="Glucose Permease (Domain IIA)"/>
    <property type="match status" value="1"/>
</dbReference>